<evidence type="ECO:0000313" key="5">
    <source>
        <dbReference type="EMBL" id="GAB1317762.1"/>
    </source>
</evidence>
<keyword evidence="6" id="KW-1185">Reference proteome</keyword>
<evidence type="ECO:0000256" key="2">
    <source>
        <dbReference type="ARBA" id="ARBA00022786"/>
    </source>
</evidence>
<keyword evidence="2" id="KW-0833">Ubl conjugation pathway</keyword>
<evidence type="ECO:0000256" key="1">
    <source>
        <dbReference type="ARBA" id="ARBA00004906"/>
    </source>
</evidence>
<dbReference type="InterPro" id="IPR036047">
    <property type="entry name" value="F-box-like_dom_sf"/>
</dbReference>
<organism evidence="5 6">
    <name type="scientific">Madurella fahalii</name>
    <dbReference type="NCBI Taxonomy" id="1157608"/>
    <lineage>
        <taxon>Eukaryota</taxon>
        <taxon>Fungi</taxon>
        <taxon>Dikarya</taxon>
        <taxon>Ascomycota</taxon>
        <taxon>Pezizomycotina</taxon>
        <taxon>Sordariomycetes</taxon>
        <taxon>Sordariomycetidae</taxon>
        <taxon>Sordariales</taxon>
        <taxon>Sordariales incertae sedis</taxon>
        <taxon>Madurella</taxon>
    </lineage>
</organism>
<dbReference type="Pfam" id="PF12014">
    <property type="entry name" value="Cyclin_D1_bind"/>
    <property type="match status" value="1"/>
</dbReference>
<dbReference type="Pfam" id="PF12937">
    <property type="entry name" value="F-box-like"/>
    <property type="match status" value="1"/>
</dbReference>
<dbReference type="GeneID" id="98178715"/>
<feature type="compositionally biased region" description="Low complexity" evidence="3">
    <location>
        <begin position="389"/>
        <end position="410"/>
    </location>
</feature>
<dbReference type="InterPro" id="IPR001810">
    <property type="entry name" value="F-box_dom"/>
</dbReference>
<dbReference type="Gene3D" id="1.20.1280.50">
    <property type="match status" value="1"/>
</dbReference>
<accession>A0ABQ0GJ14</accession>
<dbReference type="SUPFAM" id="SSF81383">
    <property type="entry name" value="F-box domain"/>
    <property type="match status" value="1"/>
</dbReference>
<comment type="pathway">
    <text evidence="1">Protein modification; protein ubiquitination.</text>
</comment>
<feature type="region of interest" description="Disordered" evidence="3">
    <location>
        <begin position="1"/>
        <end position="69"/>
    </location>
</feature>
<dbReference type="SMART" id="SM00256">
    <property type="entry name" value="FBOX"/>
    <property type="match status" value="1"/>
</dbReference>
<feature type="region of interest" description="Disordered" evidence="3">
    <location>
        <begin position="484"/>
        <end position="530"/>
    </location>
</feature>
<protein>
    <submittedName>
        <fullName evidence="5">Protein EXECUTER 2, chloroplastic</fullName>
    </submittedName>
</protein>
<dbReference type="EMBL" id="BAAFSV010000004">
    <property type="protein sequence ID" value="GAB1317762.1"/>
    <property type="molecule type" value="Genomic_DNA"/>
</dbReference>
<dbReference type="RefSeq" id="XP_070919493.1">
    <property type="nucleotide sequence ID" value="XM_071063392.1"/>
</dbReference>
<dbReference type="PANTHER" id="PTHR10706">
    <property type="entry name" value="F-BOX FAMILY PROTEIN"/>
    <property type="match status" value="1"/>
</dbReference>
<dbReference type="Proteomes" id="UP001628179">
    <property type="component" value="Unassembled WGS sequence"/>
</dbReference>
<evidence type="ECO:0000259" key="4">
    <source>
        <dbReference type="PROSITE" id="PS50181"/>
    </source>
</evidence>
<dbReference type="PROSITE" id="PS50181">
    <property type="entry name" value="FBOX"/>
    <property type="match status" value="1"/>
</dbReference>
<reference evidence="5 6" key="1">
    <citation type="submission" date="2024-09" db="EMBL/GenBank/DDBJ databases">
        <title>Itraconazole resistance in Madurella fahalii resulting from another homologue of gene encoding cytochrome P450 14-alpha sterol demethylase (CYP51).</title>
        <authorList>
            <person name="Yoshioka I."/>
            <person name="Fahal A.H."/>
            <person name="Kaneko S."/>
            <person name="Yaguchi T."/>
        </authorList>
    </citation>
    <scope>NUCLEOTIDE SEQUENCE [LARGE SCALE GENOMIC DNA]</scope>
    <source>
        <strain evidence="5 6">IFM 68171</strain>
    </source>
</reference>
<gene>
    <name evidence="5" type="ORF">MFIFM68171_07972</name>
</gene>
<feature type="compositionally biased region" description="Basic and acidic residues" evidence="3">
    <location>
        <begin position="484"/>
        <end position="493"/>
    </location>
</feature>
<feature type="region of interest" description="Disordered" evidence="3">
    <location>
        <begin position="387"/>
        <end position="433"/>
    </location>
</feature>
<proteinExistence type="predicted"/>
<evidence type="ECO:0000313" key="6">
    <source>
        <dbReference type="Proteomes" id="UP001628179"/>
    </source>
</evidence>
<name>A0ABQ0GJ14_9PEZI</name>
<feature type="compositionally biased region" description="Polar residues" evidence="3">
    <location>
        <begin position="1"/>
        <end position="15"/>
    </location>
</feature>
<feature type="domain" description="F-box" evidence="4">
    <location>
        <begin position="67"/>
        <end position="113"/>
    </location>
</feature>
<dbReference type="PANTHER" id="PTHR10706:SF130">
    <property type="entry name" value="F-BOX ONLY PROTEIN 31"/>
    <property type="match status" value="1"/>
</dbReference>
<comment type="caution">
    <text evidence="5">The sequence shown here is derived from an EMBL/GenBank/DDBJ whole genome shotgun (WGS) entry which is preliminary data.</text>
</comment>
<evidence type="ECO:0000256" key="3">
    <source>
        <dbReference type="SAM" id="MobiDB-lite"/>
    </source>
</evidence>
<sequence>MAVSLGPSTPVQGSCSPAGLHGATEDVTGQAMILDPPSDDECSHPSGFENKEKGKAIDNGPPASPGESRLTSLPAELICNILSYLSPYDLVKVSETCRDMREHALDDHLWQALVQDHVPGLRVTSPYPCRTFHDLFREHDPRWFLPKYKIWFSDTDLPGRLIIVRYDQRRGCIEGYQLLANRKNRSFHTWEADPTVAIHSFDPLVKLHLDNPVLKLTPGLPSEPYQHWSVGDIRTIKLHGRSSDSRDRNRFQGEIPMQLGSIENMRNNFMYARALDPADVERRLSSEFPYGRVWPPPAVPAQHRVIGNGPAEAYLAPLGLESRPSCRAELCDRAFRIRKWIELRIYHHAAGSRFTQHDPTARTIVDDAGRGIILSLNQAFSLDEAAGVPAAQDNSSSSNNDNNNNNINDPGPAPDADDPYSHPNHPGFDPDMPFLPLGIHGGNVISTYATLDPALYTPTPEKPYQGIWVGDYSGHGCEFLWIHQPDDEPRRPAGDGFLPPDTPPDSPRERGAREGGGSDGASAKRRRDEAAHRGRLVAVKLTGDANIPRGEYTWVVDDLGEGGFVRVEEEPPFEGARVVRSRGHVANTGFLNDTYIDARLFLISPDRLAQHWVDFGHISYYQRVDIDQFLVPE</sequence>
<dbReference type="InterPro" id="IPR045048">
    <property type="entry name" value="FBXO31/39"/>
</dbReference>